<protein>
    <submittedName>
        <fullName evidence="1">Uncharacterized protein</fullName>
    </submittedName>
</protein>
<organism evidence="1 2">
    <name type="scientific">Haloterrigena gelatinilytica</name>
    <dbReference type="NCBI Taxonomy" id="2741724"/>
    <lineage>
        <taxon>Archaea</taxon>
        <taxon>Methanobacteriati</taxon>
        <taxon>Methanobacteriota</taxon>
        <taxon>Stenosarchaea group</taxon>
        <taxon>Halobacteria</taxon>
        <taxon>Halobacteriales</taxon>
        <taxon>Natrialbaceae</taxon>
        <taxon>Haloterrigena</taxon>
    </lineage>
</organism>
<comment type="caution">
    <text evidence="1">The sequence shown here is derived from an EMBL/GenBank/DDBJ whole genome shotgun (WGS) entry which is preliminary data.</text>
</comment>
<gene>
    <name evidence="1" type="ORF">HT576_02010</name>
</gene>
<dbReference type="Proteomes" id="UP000728647">
    <property type="component" value="Unassembled WGS sequence"/>
</dbReference>
<sequence>MEADRTVSVGTTGDGQAYLGVSVTNSAYAVDGSSESEAAVTIDLGDTGNESVGFNDDATTYVNGILELTNNAADGNSIEVSLGSAANGHSKSQTVSIAGADVTFTLSDPDTGTDGNLAYATVSAGGTTTVDAEINTAVENSGGDEMLTLYAEDGSS</sequence>
<name>A0A8J8GHM3_9EURY</name>
<accession>A0A8J8GHM3</accession>
<evidence type="ECO:0000313" key="1">
    <source>
        <dbReference type="EMBL" id="NUB89811.1"/>
    </source>
</evidence>
<dbReference type="RefSeq" id="WP_174700926.1">
    <property type="nucleotide sequence ID" value="NZ_JABURA010000001.1"/>
</dbReference>
<evidence type="ECO:0000313" key="2">
    <source>
        <dbReference type="Proteomes" id="UP000728647"/>
    </source>
</evidence>
<reference evidence="1" key="1">
    <citation type="submission" date="2020-06" db="EMBL/GenBank/DDBJ databases">
        <title>Haloterrigena sp. nov., an extremely halophilic archaeon isolated from a saline sediment.</title>
        <authorList>
            <person name="Liu B.-B."/>
        </authorList>
    </citation>
    <scope>NUCLEOTIDE SEQUENCE</scope>
    <source>
        <strain evidence="1">SYSU A121-1</strain>
    </source>
</reference>
<dbReference type="OrthoDB" id="184633at2157"/>
<proteinExistence type="predicted"/>
<dbReference type="AlphaFoldDB" id="A0A8J8GHM3"/>
<dbReference type="EMBL" id="JABURA010000001">
    <property type="protein sequence ID" value="NUB89811.1"/>
    <property type="molecule type" value="Genomic_DNA"/>
</dbReference>